<dbReference type="EMBL" id="JADIMK010000078">
    <property type="protein sequence ID" value="MBO8456277.1"/>
    <property type="molecule type" value="Genomic_DNA"/>
</dbReference>
<evidence type="ECO:0000259" key="1">
    <source>
        <dbReference type="Pfam" id="PF03168"/>
    </source>
</evidence>
<accession>A0A9D9HLZ7</accession>
<reference evidence="2" key="2">
    <citation type="journal article" date="2021" name="PeerJ">
        <title>Extensive microbial diversity within the chicken gut microbiome revealed by metagenomics and culture.</title>
        <authorList>
            <person name="Gilroy R."/>
            <person name="Ravi A."/>
            <person name="Getino M."/>
            <person name="Pursley I."/>
            <person name="Horton D.L."/>
            <person name="Alikhan N.F."/>
            <person name="Baker D."/>
            <person name="Gharbi K."/>
            <person name="Hall N."/>
            <person name="Watson M."/>
            <person name="Adriaenssens E.M."/>
            <person name="Foster-Nyarko E."/>
            <person name="Jarju S."/>
            <person name="Secka A."/>
            <person name="Antonio M."/>
            <person name="Oren A."/>
            <person name="Chaudhuri R.R."/>
            <person name="La Ragione R."/>
            <person name="Hildebrand F."/>
            <person name="Pallen M.J."/>
        </authorList>
    </citation>
    <scope>NUCLEOTIDE SEQUENCE</scope>
    <source>
        <strain evidence="2">B1-3475</strain>
    </source>
</reference>
<gene>
    <name evidence="2" type="ORF">IAC08_07750</name>
</gene>
<dbReference type="SUPFAM" id="SSF117070">
    <property type="entry name" value="LEA14-like"/>
    <property type="match status" value="1"/>
</dbReference>
<feature type="domain" description="Late embryogenesis abundant protein LEA-2 subgroup" evidence="1">
    <location>
        <begin position="54"/>
        <end position="145"/>
    </location>
</feature>
<dbReference type="PROSITE" id="PS51257">
    <property type="entry name" value="PROKAR_LIPOPROTEIN"/>
    <property type="match status" value="1"/>
</dbReference>
<organism evidence="2 3">
    <name type="scientific">Candidatus Cryptobacteroides intestinigallinarum</name>
    <dbReference type="NCBI Taxonomy" id="2840767"/>
    <lineage>
        <taxon>Bacteria</taxon>
        <taxon>Pseudomonadati</taxon>
        <taxon>Bacteroidota</taxon>
        <taxon>Bacteroidia</taxon>
        <taxon>Bacteroidales</taxon>
        <taxon>Candidatus Cryptobacteroides</taxon>
    </lineage>
</organism>
<evidence type="ECO:0000313" key="3">
    <source>
        <dbReference type="Proteomes" id="UP000823617"/>
    </source>
</evidence>
<dbReference type="Gene3D" id="2.60.40.1820">
    <property type="match status" value="1"/>
</dbReference>
<dbReference type="Pfam" id="PF03168">
    <property type="entry name" value="LEA_2"/>
    <property type="match status" value="1"/>
</dbReference>
<reference evidence="2" key="1">
    <citation type="submission" date="2020-10" db="EMBL/GenBank/DDBJ databases">
        <authorList>
            <person name="Gilroy R."/>
        </authorList>
    </citation>
    <scope>NUCLEOTIDE SEQUENCE</scope>
    <source>
        <strain evidence="2">B1-3475</strain>
    </source>
</reference>
<dbReference type="InterPro" id="IPR004864">
    <property type="entry name" value="LEA_2"/>
</dbReference>
<sequence>MRVFRNTGLAFAVLLAALLMMQGCAKLKQIRIVSCGVESVSLHGMRGVSAVLSVDVDNPAATVEMSDVEGTLYVGNDVLGSFSAGSFSLAGRGVSENSVPVDFTLDRSVSFMEIVALLRDLDLDSVTMDISFRAKVKGGVSKKMRFERIPASRLVSGNDIMDSLGGIRNFFIL</sequence>
<name>A0A9D9HLZ7_9BACT</name>
<protein>
    <submittedName>
        <fullName evidence="2">LEA type 2 family protein</fullName>
    </submittedName>
</protein>
<dbReference type="AlphaFoldDB" id="A0A9D9HLZ7"/>
<dbReference type="Proteomes" id="UP000823617">
    <property type="component" value="Unassembled WGS sequence"/>
</dbReference>
<evidence type="ECO:0000313" key="2">
    <source>
        <dbReference type="EMBL" id="MBO8456277.1"/>
    </source>
</evidence>
<comment type="caution">
    <text evidence="2">The sequence shown here is derived from an EMBL/GenBank/DDBJ whole genome shotgun (WGS) entry which is preliminary data.</text>
</comment>
<proteinExistence type="predicted"/>